<keyword evidence="1" id="KW-0863">Zinc-finger</keyword>
<dbReference type="KEGG" id="soy:115889036"/>
<dbReference type="InterPro" id="IPR007527">
    <property type="entry name" value="Znf_SWIM"/>
</dbReference>
<dbReference type="GO" id="GO:0000724">
    <property type="term" value="P:double-strand break repair via homologous recombination"/>
    <property type="evidence" value="ECO:0007669"/>
    <property type="project" value="TreeGrafter"/>
</dbReference>
<dbReference type="AlphaFoldDB" id="A0A6J2YP98"/>
<dbReference type="OrthoDB" id="337581at2759"/>
<dbReference type="PROSITE" id="PS50966">
    <property type="entry name" value="ZF_SWIM"/>
    <property type="match status" value="1"/>
</dbReference>
<proteinExistence type="predicted"/>
<dbReference type="GeneID" id="115889036"/>
<protein>
    <submittedName>
        <fullName evidence="4">Zinc finger SWIM domain-containing protein 7-like</fullName>
    </submittedName>
</protein>
<evidence type="ECO:0000256" key="1">
    <source>
        <dbReference type="PROSITE-ProRule" id="PRU00325"/>
    </source>
</evidence>
<dbReference type="GO" id="GO:0008270">
    <property type="term" value="F:zinc ion binding"/>
    <property type="evidence" value="ECO:0007669"/>
    <property type="project" value="UniProtKB-KW"/>
</dbReference>
<evidence type="ECO:0000313" key="3">
    <source>
        <dbReference type="Proteomes" id="UP000504635"/>
    </source>
</evidence>
<organism evidence="3 4">
    <name type="scientific">Sitophilus oryzae</name>
    <name type="common">Rice weevil</name>
    <name type="synonym">Curculio oryzae</name>
    <dbReference type="NCBI Taxonomy" id="7048"/>
    <lineage>
        <taxon>Eukaryota</taxon>
        <taxon>Metazoa</taxon>
        <taxon>Ecdysozoa</taxon>
        <taxon>Arthropoda</taxon>
        <taxon>Hexapoda</taxon>
        <taxon>Insecta</taxon>
        <taxon>Pterygota</taxon>
        <taxon>Neoptera</taxon>
        <taxon>Endopterygota</taxon>
        <taxon>Coleoptera</taxon>
        <taxon>Polyphaga</taxon>
        <taxon>Cucujiformia</taxon>
        <taxon>Curculionidae</taxon>
        <taxon>Dryophthorinae</taxon>
        <taxon>Sitophilus</taxon>
    </lineage>
</organism>
<keyword evidence="1" id="KW-0862">Zinc</keyword>
<dbReference type="GO" id="GO:0097196">
    <property type="term" value="C:Shu complex"/>
    <property type="evidence" value="ECO:0007669"/>
    <property type="project" value="TreeGrafter"/>
</dbReference>
<keyword evidence="1" id="KW-0479">Metal-binding</keyword>
<dbReference type="RefSeq" id="XP_030765121.1">
    <property type="nucleotide sequence ID" value="XM_030909261.1"/>
</dbReference>
<keyword evidence="3" id="KW-1185">Reference proteome</keyword>
<accession>A0A6J2YP98</accession>
<evidence type="ECO:0000259" key="2">
    <source>
        <dbReference type="PROSITE" id="PS50966"/>
    </source>
</evidence>
<reference evidence="4" key="1">
    <citation type="submission" date="2025-08" db="UniProtKB">
        <authorList>
            <consortium name="RefSeq"/>
        </authorList>
    </citation>
    <scope>IDENTIFICATION</scope>
    <source>
        <tissue evidence="4">Gonads</tissue>
    </source>
</reference>
<dbReference type="PANTHER" id="PTHR28498:SF1">
    <property type="entry name" value="ZINC FINGER SWIM DOMAIN-CONTAINING PROTEIN 7"/>
    <property type="match status" value="1"/>
</dbReference>
<dbReference type="PANTHER" id="PTHR28498">
    <property type="entry name" value="ZINC FINGER SWIM DOMAIN-CONTAINING PROTEIN 7"/>
    <property type="match status" value="1"/>
</dbReference>
<dbReference type="Pfam" id="PF04434">
    <property type="entry name" value="SWIM"/>
    <property type="match status" value="1"/>
</dbReference>
<sequence>MEKSIIPKLAFAILKESEQLYKIKGCFESDILESLYSNFHDTFLEASELLEKYKVHQYSTPDKLRTMYKVATYNELHTVFENINYCTCDGFTKHVLDLKDRLTCKHVLAVSIARSTGKIVEEIINPATYEEVLNTQLEFFDD</sequence>
<dbReference type="Proteomes" id="UP000504635">
    <property type="component" value="Unplaced"/>
</dbReference>
<feature type="domain" description="SWIM-type" evidence="2">
    <location>
        <begin position="68"/>
        <end position="115"/>
    </location>
</feature>
<gene>
    <name evidence="4" type="primary">LOC115889036</name>
</gene>
<name>A0A6J2YP98_SITOR</name>
<evidence type="ECO:0000313" key="4">
    <source>
        <dbReference type="RefSeq" id="XP_030765121.1"/>
    </source>
</evidence>
<dbReference type="InParanoid" id="A0A6J2YP98"/>